<dbReference type="OrthoDB" id="10044099at2759"/>
<gene>
    <name evidence="3" type="ORF">CUNI_LOCUS6724</name>
</gene>
<feature type="non-terminal residue" evidence="3">
    <location>
        <position position="1"/>
    </location>
</feature>
<evidence type="ECO:0000313" key="3">
    <source>
        <dbReference type="EMBL" id="CAG5121166.1"/>
    </source>
</evidence>
<comment type="caution">
    <text evidence="3">The sequence shown here is derived from an EMBL/GenBank/DDBJ whole genome shotgun (WGS) entry which is preliminary data.</text>
</comment>
<dbReference type="PANTHER" id="PTHR21616">
    <property type="entry name" value="CENTROSOME SPINDLE POLE ASSOCIATED PROTEIN"/>
    <property type="match status" value="1"/>
</dbReference>
<reference evidence="3" key="1">
    <citation type="submission" date="2021-04" db="EMBL/GenBank/DDBJ databases">
        <authorList>
            <consortium name="Molecular Ecology Group"/>
        </authorList>
    </citation>
    <scope>NUCLEOTIDE SEQUENCE</scope>
</reference>
<feature type="compositionally biased region" description="Low complexity" evidence="1">
    <location>
        <begin position="185"/>
        <end position="198"/>
    </location>
</feature>
<evidence type="ECO:0000256" key="1">
    <source>
        <dbReference type="SAM" id="MobiDB-lite"/>
    </source>
</evidence>
<name>A0A8S3Z3F3_9EUPU</name>
<sequence length="249" mass="28695">MRAQLRNERKRVQTMLNDQQDDVDIFDPRISQRPQQVPVIHTKPDFDVFETAMNRNAVAVRRTPAERANPQAVEDFNALKHKKDSDSRKQFRKLFPDEPITAEALETQQAALLIQQEQRLLSIRERSAYDGTPPIPLNRDTHSSSSQLQSKSAFVEVNNIGHFPDDFEDIPRRNDSARSKRRNRSSSSPRMPSPGSRSMFGSETSLNVDKLARKNEDRLKKLRELQGDDVSLYDPEDVLERFMSKQGHN</sequence>
<dbReference type="Proteomes" id="UP000678393">
    <property type="component" value="Unassembled WGS sequence"/>
</dbReference>
<dbReference type="InterPro" id="IPR026708">
    <property type="entry name" value="CSPP1"/>
</dbReference>
<dbReference type="AlphaFoldDB" id="A0A8S3Z3F3"/>
<dbReference type="GO" id="GO:0005874">
    <property type="term" value="C:microtubule"/>
    <property type="evidence" value="ECO:0007669"/>
    <property type="project" value="InterPro"/>
</dbReference>
<protein>
    <recommendedName>
        <fullName evidence="2">Centrosome and spindle pole-associated protein 1 C-terminal domain-containing protein</fullName>
    </recommendedName>
</protein>
<dbReference type="GO" id="GO:0000922">
    <property type="term" value="C:spindle pole"/>
    <property type="evidence" value="ECO:0007669"/>
    <property type="project" value="InterPro"/>
</dbReference>
<feature type="non-terminal residue" evidence="3">
    <location>
        <position position="249"/>
    </location>
</feature>
<dbReference type="Pfam" id="PF24578">
    <property type="entry name" value="CSPP1_C"/>
    <property type="match status" value="1"/>
</dbReference>
<organism evidence="3 4">
    <name type="scientific">Candidula unifasciata</name>
    <dbReference type="NCBI Taxonomy" id="100452"/>
    <lineage>
        <taxon>Eukaryota</taxon>
        <taxon>Metazoa</taxon>
        <taxon>Spiralia</taxon>
        <taxon>Lophotrochozoa</taxon>
        <taxon>Mollusca</taxon>
        <taxon>Gastropoda</taxon>
        <taxon>Heterobranchia</taxon>
        <taxon>Euthyneura</taxon>
        <taxon>Panpulmonata</taxon>
        <taxon>Eupulmonata</taxon>
        <taxon>Stylommatophora</taxon>
        <taxon>Helicina</taxon>
        <taxon>Helicoidea</taxon>
        <taxon>Geomitridae</taxon>
        <taxon>Candidula</taxon>
    </lineage>
</organism>
<keyword evidence="4" id="KW-1185">Reference proteome</keyword>
<dbReference type="GO" id="GO:0005813">
    <property type="term" value="C:centrosome"/>
    <property type="evidence" value="ECO:0007669"/>
    <property type="project" value="InterPro"/>
</dbReference>
<dbReference type="GO" id="GO:0032467">
    <property type="term" value="P:positive regulation of cytokinesis"/>
    <property type="evidence" value="ECO:0007669"/>
    <property type="project" value="InterPro"/>
</dbReference>
<proteinExistence type="predicted"/>
<feature type="compositionally biased region" description="Basic and acidic residues" evidence="1">
    <location>
        <begin position="164"/>
        <end position="178"/>
    </location>
</feature>
<dbReference type="InterPro" id="IPR058191">
    <property type="entry name" value="CSPP1_C"/>
</dbReference>
<feature type="domain" description="Centrosome and spindle pole-associated protein 1 C-terminal" evidence="2">
    <location>
        <begin position="69"/>
        <end position="124"/>
    </location>
</feature>
<evidence type="ECO:0000259" key="2">
    <source>
        <dbReference type="Pfam" id="PF24578"/>
    </source>
</evidence>
<evidence type="ECO:0000313" key="4">
    <source>
        <dbReference type="Proteomes" id="UP000678393"/>
    </source>
</evidence>
<dbReference type="PANTHER" id="PTHR21616:SF2">
    <property type="entry name" value="CENTROSOME AND SPINDLE POLE-ASSOCIATED PROTEIN 1"/>
    <property type="match status" value="1"/>
</dbReference>
<feature type="region of interest" description="Disordered" evidence="1">
    <location>
        <begin position="164"/>
        <end position="209"/>
    </location>
</feature>
<dbReference type="EMBL" id="CAJHNH020001029">
    <property type="protein sequence ID" value="CAG5121166.1"/>
    <property type="molecule type" value="Genomic_DNA"/>
</dbReference>
<accession>A0A8S3Z3F3</accession>